<organism evidence="1 2">
    <name type="scientific">Edaphosphingomonas haloaromaticamans</name>
    <dbReference type="NCBI Taxonomy" id="653954"/>
    <lineage>
        <taxon>Bacteria</taxon>
        <taxon>Pseudomonadati</taxon>
        <taxon>Pseudomonadota</taxon>
        <taxon>Alphaproteobacteria</taxon>
        <taxon>Sphingomonadales</taxon>
        <taxon>Rhizorhabdaceae</taxon>
        <taxon>Edaphosphingomonas</taxon>
    </lineage>
</organism>
<dbReference type="Proteomes" id="UP000179467">
    <property type="component" value="Unassembled WGS sequence"/>
</dbReference>
<dbReference type="OrthoDB" id="8378090at2"/>
<name>A0A1S1HCC9_9SPHN</name>
<reference evidence="1 2" key="1">
    <citation type="submission" date="2016-09" db="EMBL/GenBank/DDBJ databases">
        <title>Metabolic pathway, cell adaptation mechanisms and a novel monoxygenase revealed through proteogenomic-transcription analysis of a Sphingomonas haloaromaticamans strain degrading the fungicide ortho-phenylphenol.</title>
        <authorList>
            <person name="Perruchon C."/>
            <person name="Papadopoulou E.S."/>
            <person name="Rousidou C."/>
            <person name="Vasileiadis S."/>
            <person name="Tanou G."/>
            <person name="Amoutzias G."/>
            <person name="Molassiotis A."/>
            <person name="Karpouzas D.G."/>
        </authorList>
    </citation>
    <scope>NUCLEOTIDE SEQUENCE [LARGE SCALE GENOMIC DNA]</scope>
    <source>
        <strain evidence="1 2">P3</strain>
    </source>
</reference>
<evidence type="ECO:0000313" key="1">
    <source>
        <dbReference type="EMBL" id="OHT19111.1"/>
    </source>
</evidence>
<comment type="caution">
    <text evidence="1">The sequence shown here is derived from an EMBL/GenBank/DDBJ whole genome shotgun (WGS) entry which is preliminary data.</text>
</comment>
<accession>A0A1S1HCC9</accession>
<protein>
    <submittedName>
        <fullName evidence="1">Uncharacterized protein</fullName>
    </submittedName>
</protein>
<proteinExistence type="predicted"/>
<dbReference type="RefSeq" id="WP_070932929.1">
    <property type="nucleotide sequence ID" value="NZ_MIPT01000001.1"/>
</dbReference>
<dbReference type="AlphaFoldDB" id="A0A1S1HCC9"/>
<sequence>MSDPRRRSGSTAIVTIAAWFDLYAYGSEIEEACFDPADFRADKPIKRLRAFQRIVRENSTTMFPTLVINDGAAVQTNIEEPRSDKAWLFIQRCWKLYREATDADNRSGGLGLRAVIAVGLRAKGARAGIVAQEEEHTAIIDALASGEIDRDEAVKRARPVRRVFDIAPALQANFAFTRAYEAESSGKKGGFPGPAIYLDTMILKDGAPDWLVAGTPKLWRPSKTSLSTLFISIEGMSPPDDATARASLRTGRELRALLSYPGGRRFCKDLS</sequence>
<gene>
    <name evidence="1" type="ORF">BHE75_01094</name>
</gene>
<evidence type="ECO:0000313" key="2">
    <source>
        <dbReference type="Proteomes" id="UP000179467"/>
    </source>
</evidence>
<keyword evidence="2" id="KW-1185">Reference proteome</keyword>
<dbReference type="EMBL" id="MIPT01000001">
    <property type="protein sequence ID" value="OHT19111.1"/>
    <property type="molecule type" value="Genomic_DNA"/>
</dbReference>